<dbReference type="GO" id="GO:0030246">
    <property type="term" value="F:carbohydrate binding"/>
    <property type="evidence" value="ECO:0007669"/>
    <property type="project" value="InterPro"/>
</dbReference>
<dbReference type="STRING" id="1908236.BEN48_03155"/>
<keyword evidence="4" id="KW-1185">Reference proteome</keyword>
<dbReference type="InterPro" id="IPR045670">
    <property type="entry name" value="DUF5916"/>
</dbReference>
<dbReference type="Proteomes" id="UP000177791">
    <property type="component" value="Unassembled WGS sequence"/>
</dbReference>
<evidence type="ECO:0000259" key="1">
    <source>
        <dbReference type="Pfam" id="PF06452"/>
    </source>
</evidence>
<dbReference type="GO" id="GO:0016052">
    <property type="term" value="P:carbohydrate catabolic process"/>
    <property type="evidence" value="ECO:0007669"/>
    <property type="project" value="InterPro"/>
</dbReference>
<feature type="domain" description="Carbohydrate-binding" evidence="1">
    <location>
        <begin position="3"/>
        <end position="158"/>
    </location>
</feature>
<comment type="caution">
    <text evidence="3">The sequence shown here is derived from an EMBL/GenBank/DDBJ whole genome shotgun (WGS) entry which is preliminary data.</text>
</comment>
<reference evidence="3 4" key="1">
    <citation type="submission" date="2016-08" db="EMBL/GenBank/DDBJ databases">
        <title>Hymenobacter coccineus sp. nov., Hymenobacter lapidarius sp. nov. and Hymenobacter glacialis sp. nov., isolated from Antarctic soil.</title>
        <authorList>
            <person name="Sedlacek I."/>
            <person name="Kralova S."/>
            <person name="Kyrova K."/>
            <person name="Maslanova I."/>
            <person name="Stankova E."/>
            <person name="Vrbovska V."/>
            <person name="Nemec M."/>
            <person name="Bartak M."/>
            <person name="Svec P."/>
            <person name="Busse H.-J."/>
            <person name="Pantucek R."/>
        </authorList>
    </citation>
    <scope>NUCLEOTIDE SEQUENCE [LARGE SCALE GENOMIC DNA]</scope>
    <source>
        <strain evidence="3 4">CCM 8648</strain>
    </source>
</reference>
<dbReference type="AlphaFoldDB" id="A0A1G1SZ78"/>
<dbReference type="EMBL" id="MDZC01000079">
    <property type="protein sequence ID" value="OGX83920.1"/>
    <property type="molecule type" value="Genomic_DNA"/>
</dbReference>
<feature type="domain" description="DUF5916" evidence="2">
    <location>
        <begin position="194"/>
        <end position="803"/>
    </location>
</feature>
<evidence type="ECO:0000313" key="4">
    <source>
        <dbReference type="Proteomes" id="UP000177791"/>
    </source>
</evidence>
<protein>
    <submittedName>
        <fullName evidence="3">Uncharacterized protein</fullName>
    </submittedName>
</protein>
<sequence length="804" mass="90485">MKIDGVLDEAAWAEAQPATDFVQQRPNPGVPEKHRTEVRVLYDDAAIYVGAVMHDVSPDSIPRELTERDVFGNSDRLGFFLDTYSDQLNGYSFVVTSSGVQADARYSPAGGEDFAWNAVWESRTALRGTDWVAELRIPYSAIRFSTADVQRWGVNFYRQRQRENQRFYWNEVKPQVDGFVNQWGVLTGVQGVKPPLRLSLTPYVSGYVNHNPLSTEGTKRTTTSFNGGADVKWGINESFTLDATLVPDFGQVQSDNQVLNLSPFEVQFNENRQFFTEGTELFNKGNLFYSRRVGATPIGFYNVAAGPNERLLRNPAETPLLNATKISGRTSKGLGVGIFNAVSNDVYATLRHEETGAERRVLTQPFSNYNIVVFDQSLKNNSFVSLVNTNVTRAGSTYDANVTGGLFRFANKANAYAVDGRVVYSQRRGKAFDSAENINDPNGYKYQVGLSKISGSFTWSLTHGIESDTYNPNDLGILFGNNNIQQSLEGGYRIYKPFWKVNNLFTHGGVSHTLLYQDVRNRSRYQGIGFYSGANTTFTKSFLQVGFNLNGDAAQHDFFEPRVYPLGEYYVRIPGSLNVSGFFNTDARKKWALSGNGGIRRYAADAQVPGRPNRMGYGLGFYPRYRVNDHLTFRYSTDFNFRDSQVGYVNGGLDASHPLDQPLLGTLLLGRRNVLTVSNVVSTAYTFTNRMSFTLRMRHYTSNVRYADFTALLPNGVETPVDYQRNRNNTYNAFNIDAVYSWWFAPGSQISVVWKNAGTTYLQAEEATPQYFDNFNNTINTPHNNSVSVKVLYYLDYLALRKKQ</sequence>
<dbReference type="InterPro" id="IPR010502">
    <property type="entry name" value="Carb-bd_dom_fam9"/>
</dbReference>
<dbReference type="GO" id="GO:0004553">
    <property type="term" value="F:hydrolase activity, hydrolyzing O-glycosyl compounds"/>
    <property type="evidence" value="ECO:0007669"/>
    <property type="project" value="InterPro"/>
</dbReference>
<evidence type="ECO:0000259" key="2">
    <source>
        <dbReference type="Pfam" id="PF19313"/>
    </source>
</evidence>
<dbReference type="Pfam" id="PF06452">
    <property type="entry name" value="CBM9_1"/>
    <property type="match status" value="1"/>
</dbReference>
<dbReference type="Pfam" id="PF19313">
    <property type="entry name" value="DUF5916"/>
    <property type="match status" value="1"/>
</dbReference>
<proteinExistence type="predicted"/>
<gene>
    <name evidence="3" type="ORF">BEN48_03155</name>
</gene>
<dbReference type="SUPFAM" id="SSF49344">
    <property type="entry name" value="CBD9-like"/>
    <property type="match status" value="1"/>
</dbReference>
<organism evidence="3 4">
    <name type="scientific">Hymenobacter glacialis</name>
    <dbReference type="NCBI Taxonomy" id="1908236"/>
    <lineage>
        <taxon>Bacteria</taxon>
        <taxon>Pseudomonadati</taxon>
        <taxon>Bacteroidota</taxon>
        <taxon>Cytophagia</taxon>
        <taxon>Cytophagales</taxon>
        <taxon>Hymenobacteraceae</taxon>
        <taxon>Hymenobacter</taxon>
    </lineage>
</organism>
<evidence type="ECO:0000313" key="3">
    <source>
        <dbReference type="EMBL" id="OGX83920.1"/>
    </source>
</evidence>
<name>A0A1G1SZ78_9BACT</name>
<accession>A0A1G1SZ78</accession>
<dbReference type="Gene3D" id="2.60.40.1190">
    <property type="match status" value="1"/>
</dbReference>
<dbReference type="CDD" id="cd09618">
    <property type="entry name" value="CBM9_like_2"/>
    <property type="match status" value="1"/>
</dbReference>